<organism evidence="2 3">
    <name type="scientific">Drechslerella dactyloides</name>
    <name type="common">Nematode-trapping fungus</name>
    <name type="synonym">Arthrobotrys dactyloides</name>
    <dbReference type="NCBI Taxonomy" id="74499"/>
    <lineage>
        <taxon>Eukaryota</taxon>
        <taxon>Fungi</taxon>
        <taxon>Dikarya</taxon>
        <taxon>Ascomycota</taxon>
        <taxon>Pezizomycotina</taxon>
        <taxon>Orbiliomycetes</taxon>
        <taxon>Orbiliales</taxon>
        <taxon>Orbiliaceae</taxon>
        <taxon>Drechslerella</taxon>
    </lineage>
</organism>
<sequence>MERLTGEDAGTVEEGRRSSSSAAMTFRRIGKRLIGQWLNTQQRHFTPPLNDDPDDNPATRMR</sequence>
<gene>
    <name evidence="2" type="ORF">Dda_3247</name>
</gene>
<evidence type="ECO:0000313" key="2">
    <source>
        <dbReference type="EMBL" id="KAJ6262439.1"/>
    </source>
</evidence>
<protein>
    <submittedName>
        <fullName evidence="2">Uncharacterized protein</fullName>
    </submittedName>
</protein>
<feature type="region of interest" description="Disordered" evidence="1">
    <location>
        <begin position="39"/>
        <end position="62"/>
    </location>
</feature>
<reference evidence="2" key="1">
    <citation type="submission" date="2023-01" db="EMBL/GenBank/DDBJ databases">
        <title>The chitinases involved in constricting ring structure development in the nematode-trapping fungus Drechslerella dactyloides.</title>
        <authorList>
            <person name="Wang R."/>
            <person name="Zhang L."/>
            <person name="Tang P."/>
            <person name="Li S."/>
            <person name="Liang L."/>
        </authorList>
    </citation>
    <scope>NUCLEOTIDE SEQUENCE</scope>
    <source>
        <strain evidence="2">YMF1.00031</strain>
    </source>
</reference>
<dbReference type="EMBL" id="JAQGDS010000003">
    <property type="protein sequence ID" value="KAJ6262439.1"/>
    <property type="molecule type" value="Genomic_DNA"/>
</dbReference>
<dbReference type="Proteomes" id="UP001221413">
    <property type="component" value="Unassembled WGS sequence"/>
</dbReference>
<keyword evidence="3" id="KW-1185">Reference proteome</keyword>
<dbReference type="AlphaFoldDB" id="A0AAD6J0Z5"/>
<accession>A0AAD6J0Z5</accession>
<comment type="caution">
    <text evidence="2">The sequence shown here is derived from an EMBL/GenBank/DDBJ whole genome shotgun (WGS) entry which is preliminary data.</text>
</comment>
<feature type="region of interest" description="Disordered" evidence="1">
    <location>
        <begin position="1"/>
        <end position="24"/>
    </location>
</feature>
<evidence type="ECO:0000313" key="3">
    <source>
        <dbReference type="Proteomes" id="UP001221413"/>
    </source>
</evidence>
<name>A0AAD6J0Z5_DREDA</name>
<proteinExistence type="predicted"/>
<evidence type="ECO:0000256" key="1">
    <source>
        <dbReference type="SAM" id="MobiDB-lite"/>
    </source>
</evidence>